<comment type="caution">
    <text evidence="2">The sequence shown here is derived from an EMBL/GenBank/DDBJ whole genome shotgun (WGS) entry which is preliminary data.</text>
</comment>
<organism evidence="2 3">
    <name type="scientific">Hymenochirus boettgeri</name>
    <name type="common">Congo dwarf clawed frog</name>
    <dbReference type="NCBI Taxonomy" id="247094"/>
    <lineage>
        <taxon>Eukaryota</taxon>
        <taxon>Metazoa</taxon>
        <taxon>Chordata</taxon>
        <taxon>Craniata</taxon>
        <taxon>Vertebrata</taxon>
        <taxon>Euteleostomi</taxon>
        <taxon>Amphibia</taxon>
        <taxon>Batrachia</taxon>
        <taxon>Anura</taxon>
        <taxon>Pipoidea</taxon>
        <taxon>Pipidae</taxon>
        <taxon>Pipinae</taxon>
        <taxon>Hymenochirus</taxon>
    </lineage>
</organism>
<dbReference type="OrthoDB" id="2134857at2759"/>
<protein>
    <submittedName>
        <fullName evidence="2">Uncharacterized protein</fullName>
    </submittedName>
</protein>
<accession>A0A8T2JVC3</accession>
<dbReference type="Proteomes" id="UP000812440">
    <property type="component" value="Chromosome 8_10"/>
</dbReference>
<keyword evidence="1" id="KW-0175">Coiled coil</keyword>
<name>A0A8T2JVC3_9PIPI</name>
<evidence type="ECO:0000313" key="2">
    <source>
        <dbReference type="EMBL" id="KAG8446306.1"/>
    </source>
</evidence>
<proteinExistence type="predicted"/>
<gene>
    <name evidence="2" type="ORF">GDO86_013948</name>
</gene>
<evidence type="ECO:0000313" key="3">
    <source>
        <dbReference type="Proteomes" id="UP000812440"/>
    </source>
</evidence>
<dbReference type="PANTHER" id="PTHR21683:SF14">
    <property type="entry name" value="COILED-COIL DOMAIN-CONTAINING PROTEIN 42-LIKE 1"/>
    <property type="match status" value="1"/>
</dbReference>
<dbReference type="EMBL" id="JAACNH010000003">
    <property type="protein sequence ID" value="KAG8446306.1"/>
    <property type="molecule type" value="Genomic_DNA"/>
</dbReference>
<feature type="coiled-coil region" evidence="1">
    <location>
        <begin position="37"/>
        <end position="189"/>
    </location>
</feature>
<evidence type="ECO:0000256" key="1">
    <source>
        <dbReference type="SAM" id="Coils"/>
    </source>
</evidence>
<dbReference type="InterPro" id="IPR051147">
    <property type="entry name" value="CFAP_domain-containing"/>
</dbReference>
<keyword evidence="3" id="KW-1185">Reference proteome</keyword>
<sequence>MNTKKDFYRWCRQDMPDINKEYPTPNVERRLPLAIRLHEKKVEKENCLKQLQAATENTNKAMEKIQLRCRELKAKEPDMEELQFRMKKATLEIKQNLKKAAKERELAAQRKEKLKALQEELDLLEKKKAEVKQELDQKHDKFNELLKRETESYKKFEDIADLMNHFHVIKEALDNFQEMEEKQKKLRRQFYQSLDEKATSLLNLRTIYRDLVTRLEHVTNQFYLKELHLTFAEDISISKTIRLGNRKRAILEIFQIISRHGLKTKETIPEDDPVKQLQMIQQNVRYLSDVWESIQNKTKVNLHSL</sequence>
<dbReference type="PANTHER" id="PTHR21683">
    <property type="entry name" value="COILED-COIL DOMAIN-CONTAINING PROTEIN 42 LIKE-2-LIKE-RELATED"/>
    <property type="match status" value="1"/>
</dbReference>
<reference evidence="2" key="1">
    <citation type="thesis" date="2020" institute="ProQuest LLC" country="789 East Eisenhower Parkway, Ann Arbor, MI, USA">
        <title>Comparative Genomics and Chromosome Evolution.</title>
        <authorList>
            <person name="Mudd A.B."/>
        </authorList>
    </citation>
    <scope>NUCLEOTIDE SEQUENCE</scope>
    <source>
        <strain evidence="2">Female2</strain>
        <tissue evidence="2">Blood</tissue>
    </source>
</reference>
<dbReference type="AlphaFoldDB" id="A0A8T2JVC3"/>